<dbReference type="EMBL" id="FPKR01000001">
    <property type="protein sequence ID" value="SFZ71000.1"/>
    <property type="molecule type" value="Genomic_DNA"/>
</dbReference>
<dbReference type="OrthoDB" id="7605677at2"/>
<gene>
    <name evidence="2" type="ORF">SAMN02745887_00374</name>
</gene>
<feature type="region of interest" description="Disordered" evidence="1">
    <location>
        <begin position="146"/>
        <end position="165"/>
    </location>
</feature>
<protein>
    <submittedName>
        <fullName evidence="2">Uncharacterized protein</fullName>
    </submittedName>
</protein>
<organism evidence="2 3">
    <name type="scientific">Chitinimonas taiwanensis DSM 18899</name>
    <dbReference type="NCBI Taxonomy" id="1121279"/>
    <lineage>
        <taxon>Bacteria</taxon>
        <taxon>Pseudomonadati</taxon>
        <taxon>Pseudomonadota</taxon>
        <taxon>Betaproteobacteria</taxon>
        <taxon>Neisseriales</taxon>
        <taxon>Chitinibacteraceae</taxon>
        <taxon>Chitinimonas</taxon>
    </lineage>
</organism>
<proteinExistence type="predicted"/>
<accession>A0A1K2H4U3</accession>
<reference evidence="2 3" key="1">
    <citation type="submission" date="2016-11" db="EMBL/GenBank/DDBJ databases">
        <authorList>
            <person name="Jaros S."/>
            <person name="Januszkiewicz K."/>
            <person name="Wedrychowicz H."/>
        </authorList>
    </citation>
    <scope>NUCLEOTIDE SEQUENCE [LARGE SCALE GENOMIC DNA]</scope>
    <source>
        <strain evidence="2 3">DSM 18899</strain>
    </source>
</reference>
<keyword evidence="3" id="KW-1185">Reference proteome</keyword>
<evidence type="ECO:0000313" key="3">
    <source>
        <dbReference type="Proteomes" id="UP000186513"/>
    </source>
</evidence>
<evidence type="ECO:0000256" key="1">
    <source>
        <dbReference type="SAM" id="MobiDB-lite"/>
    </source>
</evidence>
<sequence>MSEEDKPKPASSGLSRFKLLVEIIIAIAAAYSAWQVSAVDTIKKNVDTVLAQRQDERDERKQLVDLHLTVYKEVVDALKAEERVRADHVAAAQSLVTSLLRDDPQLQEQLISALSQRAANQEQKQQLVSQAQAYRVVAAESQELAARAEKTDAAPRQTSPQAPGGWDEAKALALLQRWDIDVFYCQGRPTEQALAQQAATALKAHSGVFDRVRLRELKAEVNRLPGYNIVGYKIAATPDEEAQANALRFLLQRAVPVTLDNRPVGQRTNYYLSVFFCGQA</sequence>
<dbReference type="AlphaFoldDB" id="A0A1K2H4U3"/>
<evidence type="ECO:0000313" key="2">
    <source>
        <dbReference type="EMBL" id="SFZ71000.1"/>
    </source>
</evidence>
<dbReference type="Proteomes" id="UP000186513">
    <property type="component" value="Unassembled WGS sequence"/>
</dbReference>
<name>A0A1K2H4U3_9NEIS</name>
<dbReference type="RefSeq" id="WP_072426901.1">
    <property type="nucleotide sequence ID" value="NZ_FPKR01000001.1"/>
</dbReference>